<evidence type="ECO:0000256" key="2">
    <source>
        <dbReference type="SAM" id="SignalP"/>
    </source>
</evidence>
<dbReference type="KEGG" id="hch:HCH_04666"/>
<sequence>MNAKWTKLLSVALVAQAALIVALHWPGSQPEYIHTDQALLDLESKQPDAIHIYGEETAKVDLKKEQDGWVVASYYNLPVANGKVDAMLAKLKELKAGWPVATSASGAKRFEVAEDTFQRKLELTQGDDTLATLYLGTSPGYRKVHARLNEQDAVFAVNYATHELPLTGKDWVDSKLTAVPEESISQVKINDIVLNKNGDKWDLEGLQDGEITNEEAAHQILASLADMRFEDVLGAEVKPEYNLSEPKLRFTLELKEKNAKGEQSLELTFGKPAEGDYYSLTRSDRPQVFKINANHVDSLLDLERARFVSAAPVTEPEQSEIDLGQKGDAAEAEQAPASS</sequence>
<evidence type="ECO:0000259" key="3">
    <source>
        <dbReference type="Pfam" id="PF14238"/>
    </source>
</evidence>
<feature type="signal peptide" evidence="2">
    <location>
        <begin position="1"/>
        <end position="17"/>
    </location>
</feature>
<accession>Q2SDA9</accession>
<organism evidence="4 5">
    <name type="scientific">Hahella chejuensis (strain KCTC 2396)</name>
    <dbReference type="NCBI Taxonomy" id="349521"/>
    <lineage>
        <taxon>Bacteria</taxon>
        <taxon>Pseudomonadati</taxon>
        <taxon>Pseudomonadota</taxon>
        <taxon>Gammaproteobacteria</taxon>
        <taxon>Oceanospirillales</taxon>
        <taxon>Hahellaceae</taxon>
        <taxon>Hahella</taxon>
    </lineage>
</organism>
<feature type="domain" description="DUF4340" evidence="3">
    <location>
        <begin position="69"/>
        <end position="246"/>
    </location>
</feature>
<evidence type="ECO:0000256" key="1">
    <source>
        <dbReference type="SAM" id="MobiDB-lite"/>
    </source>
</evidence>
<evidence type="ECO:0000313" key="5">
    <source>
        <dbReference type="Proteomes" id="UP000000238"/>
    </source>
</evidence>
<dbReference type="Proteomes" id="UP000000238">
    <property type="component" value="Chromosome"/>
</dbReference>
<dbReference type="AlphaFoldDB" id="Q2SDA9"/>
<reference evidence="4 5" key="1">
    <citation type="journal article" date="2005" name="Nucleic Acids Res.">
        <title>Genomic blueprint of Hahella chejuensis, a marine microbe producing an algicidal agent.</title>
        <authorList>
            <person name="Jeong H."/>
            <person name="Yim J.H."/>
            <person name="Lee C."/>
            <person name="Choi S.-H."/>
            <person name="Park Y.K."/>
            <person name="Yoon S.H."/>
            <person name="Hur C.-G."/>
            <person name="Kang H.-Y."/>
            <person name="Kim D."/>
            <person name="Lee H.H."/>
            <person name="Park K.H."/>
            <person name="Park S.-H."/>
            <person name="Park H.-S."/>
            <person name="Lee H.K."/>
            <person name="Oh T.K."/>
            <person name="Kim J.F."/>
        </authorList>
    </citation>
    <scope>NUCLEOTIDE SEQUENCE [LARGE SCALE GENOMIC DNA]</scope>
    <source>
        <strain evidence="4 5">KCTC 2396</strain>
    </source>
</reference>
<dbReference type="STRING" id="349521.HCH_04666"/>
<name>Q2SDA9_HAHCH</name>
<feature type="chain" id="PRO_5004215298" description="DUF4340 domain-containing protein" evidence="2">
    <location>
        <begin position="18"/>
        <end position="339"/>
    </location>
</feature>
<dbReference type="eggNOG" id="ENOG5031F07">
    <property type="taxonomic scope" value="Bacteria"/>
</dbReference>
<dbReference type="RefSeq" id="WP_011398430.1">
    <property type="nucleotide sequence ID" value="NC_007645.1"/>
</dbReference>
<dbReference type="OrthoDB" id="5431982at2"/>
<keyword evidence="2" id="KW-0732">Signal</keyword>
<feature type="region of interest" description="Disordered" evidence="1">
    <location>
        <begin position="311"/>
        <end position="339"/>
    </location>
</feature>
<dbReference type="HOGENOM" id="CLU_060896_0_0_6"/>
<dbReference type="InterPro" id="IPR025641">
    <property type="entry name" value="DUF4340"/>
</dbReference>
<protein>
    <recommendedName>
        <fullName evidence="3">DUF4340 domain-containing protein</fullName>
    </recommendedName>
</protein>
<dbReference type="EMBL" id="CP000155">
    <property type="protein sequence ID" value="ABC31365.1"/>
    <property type="molecule type" value="Genomic_DNA"/>
</dbReference>
<evidence type="ECO:0000313" key="4">
    <source>
        <dbReference type="EMBL" id="ABC31365.1"/>
    </source>
</evidence>
<gene>
    <name evidence="4" type="ordered locus">HCH_04666</name>
</gene>
<dbReference type="Pfam" id="PF14238">
    <property type="entry name" value="DUF4340"/>
    <property type="match status" value="1"/>
</dbReference>
<proteinExistence type="predicted"/>
<keyword evidence="5" id="KW-1185">Reference proteome</keyword>